<dbReference type="STRING" id="30019.A0A0M4EI97"/>
<name>A0A0M4EI97_DROBS</name>
<dbReference type="Proteomes" id="UP000494163">
    <property type="component" value="Chromosome 3L"/>
</dbReference>
<accession>A0A0M4EI97</accession>
<reference evidence="2 3" key="1">
    <citation type="submission" date="2015-08" db="EMBL/GenBank/DDBJ databases">
        <title>Ancestral chromatin configuration constrains chromatin evolution on differentiating sex chromosomes in Drosophila.</title>
        <authorList>
            <person name="Zhou Q."/>
            <person name="Bachtrog D."/>
        </authorList>
    </citation>
    <scope>NUCLEOTIDE SEQUENCE [LARGE SCALE GENOMIC DNA]</scope>
    <source>
        <tissue evidence="2">Whole larvae</tissue>
    </source>
</reference>
<evidence type="ECO:0000313" key="2">
    <source>
        <dbReference type="EMBL" id="ALC43551.1"/>
    </source>
</evidence>
<dbReference type="Pfam" id="PF16013">
    <property type="entry name" value="DUF4781"/>
    <property type="match status" value="1"/>
</dbReference>
<gene>
    <name evidence="2" type="ORF">Dbus_chr3Lg717</name>
</gene>
<keyword evidence="3" id="KW-1185">Reference proteome</keyword>
<feature type="domain" description="DUF4781" evidence="1">
    <location>
        <begin position="134"/>
        <end position="437"/>
    </location>
</feature>
<evidence type="ECO:0000313" key="3">
    <source>
        <dbReference type="Proteomes" id="UP000494163"/>
    </source>
</evidence>
<dbReference type="InterPro" id="IPR031962">
    <property type="entry name" value="DUF4781"/>
</dbReference>
<dbReference type="EMBL" id="CP012525">
    <property type="protein sequence ID" value="ALC43551.1"/>
    <property type="molecule type" value="Genomic_DNA"/>
</dbReference>
<organism evidence="2 3">
    <name type="scientific">Drosophila busckii</name>
    <name type="common">Fruit fly</name>
    <dbReference type="NCBI Taxonomy" id="30019"/>
    <lineage>
        <taxon>Eukaryota</taxon>
        <taxon>Metazoa</taxon>
        <taxon>Ecdysozoa</taxon>
        <taxon>Arthropoda</taxon>
        <taxon>Hexapoda</taxon>
        <taxon>Insecta</taxon>
        <taxon>Pterygota</taxon>
        <taxon>Neoptera</taxon>
        <taxon>Endopterygota</taxon>
        <taxon>Diptera</taxon>
        <taxon>Brachycera</taxon>
        <taxon>Muscomorpha</taxon>
        <taxon>Ephydroidea</taxon>
        <taxon>Drosophilidae</taxon>
        <taxon>Drosophila</taxon>
    </lineage>
</organism>
<protein>
    <submittedName>
        <fullName evidence="2">CG7730</fullName>
    </submittedName>
</protein>
<evidence type="ECO:0000259" key="1">
    <source>
        <dbReference type="Pfam" id="PF16013"/>
    </source>
</evidence>
<dbReference type="OrthoDB" id="6512497at2759"/>
<dbReference type="OMA" id="NRQRRMF"/>
<dbReference type="AlphaFoldDB" id="A0A0M4EI97"/>
<proteinExistence type="predicted"/>
<dbReference type="PANTHER" id="PTHR21115">
    <property type="entry name" value="GH06117P-RELATED"/>
    <property type="match status" value="1"/>
</dbReference>
<dbReference type="PANTHER" id="PTHR21115:SF0">
    <property type="entry name" value="GH06117P-RELATED"/>
    <property type="match status" value="1"/>
</dbReference>
<sequence>MSEAEANNNSVAQSQARTILDVQQSFAESLAFSEDIIWDLLSEEQAHVLRSKIANLLRCEADTALVVQGDVAKQKELEKQKRSFENMREILFNSVWEQRKYTNRQSLTSIFYVLVATDEEDHNIAQNSRKWSCHPVFRARRCVSGNDRLNSSSSDCCMIFVDEVGRVYQNWKAYVENNELPAGIMVAPRRGVYTLVQQKVMLENWQTPAGSTLHKALGHADKGAAFAGFGAALVPLAALIAPVAAPLMAGAAVVGLASAGYATLRSGSQLIDRSRHEQSINVTDRAARGQWIGVVAGGVGLGAAGATSVMTAATSAGREVSAITQMAVNGMNISSIMISGTGLANGIIDLVLKTQDGDDISAMDVLQLSASLVLFTHSVYNFKLASTIINETANSRIAGYRETLSNRQRKMFDKISKETIRTKGATQGRMDIIRNVNEMPSRQEFNDLYKINKDLNKKGVRPSFASNGKGIVLNDQVQTSGAELRASVQHGVGADVLGQVSQPIPNSHHSHGAGSVKAAAASFMGPSRLLGPGPNLLESTPDNKKYALGVLVLRISSVVINGVVVALKNYGESIFEHIINAESFETVLLSLADNLSPEIMKYILFITETFMDAMWEELNTVLKFYISSESVMYRIGKTILDKYRNYTAEQLYLVYDHIFNTVKDYFLSLNPNSFGNLLTKCTVCEGFYKICSL</sequence>